<accession>A0A5D2QYP4</accession>
<dbReference type="AlphaFoldDB" id="A0A5D2QYP4"/>
<keyword evidence="2" id="KW-1185">Reference proteome</keyword>
<organism evidence="1 2">
    <name type="scientific">Gossypium tomentosum</name>
    <name type="common">Hawaiian cotton</name>
    <name type="synonym">Gossypium sandvicense</name>
    <dbReference type="NCBI Taxonomy" id="34277"/>
    <lineage>
        <taxon>Eukaryota</taxon>
        <taxon>Viridiplantae</taxon>
        <taxon>Streptophyta</taxon>
        <taxon>Embryophyta</taxon>
        <taxon>Tracheophyta</taxon>
        <taxon>Spermatophyta</taxon>
        <taxon>Magnoliopsida</taxon>
        <taxon>eudicotyledons</taxon>
        <taxon>Gunneridae</taxon>
        <taxon>Pentapetalae</taxon>
        <taxon>rosids</taxon>
        <taxon>malvids</taxon>
        <taxon>Malvales</taxon>
        <taxon>Malvaceae</taxon>
        <taxon>Malvoideae</taxon>
        <taxon>Gossypium</taxon>
    </lineage>
</organism>
<gene>
    <name evidence="1" type="ORF">ES332_A04G142300v1</name>
</gene>
<evidence type="ECO:0000313" key="1">
    <source>
        <dbReference type="EMBL" id="TYI33559.1"/>
    </source>
</evidence>
<name>A0A5D2QYP4_GOSTO</name>
<reference evidence="1 2" key="1">
    <citation type="submission" date="2019-07" db="EMBL/GenBank/DDBJ databases">
        <title>WGS assembly of Gossypium tomentosum.</title>
        <authorList>
            <person name="Chen Z.J."/>
            <person name="Sreedasyam A."/>
            <person name="Ando A."/>
            <person name="Song Q."/>
            <person name="De L."/>
            <person name="Hulse-Kemp A."/>
            <person name="Ding M."/>
            <person name="Ye W."/>
            <person name="Kirkbride R."/>
            <person name="Jenkins J."/>
            <person name="Plott C."/>
            <person name="Lovell J."/>
            <person name="Lin Y.-M."/>
            <person name="Vaughn R."/>
            <person name="Liu B."/>
            <person name="Li W."/>
            <person name="Simpson S."/>
            <person name="Scheffler B."/>
            <person name="Saski C."/>
            <person name="Grover C."/>
            <person name="Hu G."/>
            <person name="Conover J."/>
            <person name="Carlson J."/>
            <person name="Shu S."/>
            <person name="Boston L."/>
            <person name="Williams M."/>
            <person name="Peterson D."/>
            <person name="Mcgee K."/>
            <person name="Jones D."/>
            <person name="Wendel J."/>
            <person name="Stelly D."/>
            <person name="Grimwood J."/>
            <person name="Schmutz J."/>
        </authorList>
    </citation>
    <scope>NUCLEOTIDE SEQUENCE [LARGE SCALE GENOMIC DNA]</scope>
    <source>
        <strain evidence="1">7179.01</strain>
    </source>
</reference>
<dbReference type="Proteomes" id="UP000322667">
    <property type="component" value="Chromosome A04"/>
</dbReference>
<protein>
    <submittedName>
        <fullName evidence="1">Uncharacterized protein</fullName>
    </submittedName>
</protein>
<sequence length="106" mass="12385">MYTRDTQISVHRTTPVPGGQQCARVGIKPHFKARLKVTTPSILERARRMVRTPFWVRTRQRRKALRRSGHGAVSVSFYSLFIFSKIKYEERKENEIGINLCSYFAL</sequence>
<evidence type="ECO:0000313" key="2">
    <source>
        <dbReference type="Proteomes" id="UP000322667"/>
    </source>
</evidence>
<proteinExistence type="predicted"/>
<dbReference type="EMBL" id="CM017613">
    <property type="protein sequence ID" value="TYI33559.1"/>
    <property type="molecule type" value="Genomic_DNA"/>
</dbReference>